<dbReference type="EMBL" id="VEWK01000007">
    <property type="protein sequence ID" value="TNV11280.1"/>
    <property type="molecule type" value="Genomic_DNA"/>
</dbReference>
<organism evidence="2 3">
    <name type="scientific">Brucella pecoris</name>
    <dbReference type="NCBI Taxonomy" id="867683"/>
    <lineage>
        <taxon>Bacteria</taxon>
        <taxon>Pseudomonadati</taxon>
        <taxon>Pseudomonadota</taxon>
        <taxon>Alphaproteobacteria</taxon>
        <taxon>Hyphomicrobiales</taxon>
        <taxon>Brucellaceae</taxon>
        <taxon>Brucella/Ochrobactrum group</taxon>
        <taxon>Brucella</taxon>
    </lineage>
</organism>
<dbReference type="OrthoDB" id="7909136at2"/>
<dbReference type="Proteomes" id="UP000313390">
    <property type="component" value="Unassembled WGS sequence"/>
</dbReference>
<dbReference type="AlphaFoldDB" id="A0A5C5CIY7"/>
<evidence type="ECO:0000313" key="3">
    <source>
        <dbReference type="Proteomes" id="UP000313390"/>
    </source>
</evidence>
<evidence type="ECO:0000313" key="2">
    <source>
        <dbReference type="EMBL" id="TNV11280.1"/>
    </source>
</evidence>
<comment type="caution">
    <text evidence="2">The sequence shown here is derived from an EMBL/GenBank/DDBJ whole genome shotgun (WGS) entry which is preliminary data.</text>
</comment>
<gene>
    <name evidence="2" type="ORF">FIB18_13980</name>
    <name evidence="1" type="ORF">GGQ79_003319</name>
</gene>
<dbReference type="Proteomes" id="UP000553980">
    <property type="component" value="Unassembled WGS sequence"/>
</dbReference>
<dbReference type="RefSeq" id="WP_140021299.1">
    <property type="nucleotide sequence ID" value="NZ_JACIEX010000007.1"/>
</dbReference>
<reference evidence="1 4" key="3">
    <citation type="submission" date="2020-08" db="EMBL/GenBank/DDBJ databases">
        <title>Genomic Encyclopedia of Type Strains, Phase IV (KMG-IV): sequencing the most valuable type-strain genomes for metagenomic binning, comparative biology and taxonomic classification.</title>
        <authorList>
            <person name="Goeker M."/>
        </authorList>
    </citation>
    <scope>NUCLEOTIDE SEQUENCE [LARGE SCALE GENOMIC DNA]</scope>
    <source>
        <strain evidence="1 4">DSM 23868</strain>
    </source>
</reference>
<evidence type="ECO:0000313" key="1">
    <source>
        <dbReference type="EMBL" id="MBB4094784.1"/>
    </source>
</evidence>
<dbReference type="EMBL" id="JACIEX010000007">
    <property type="protein sequence ID" value="MBB4094784.1"/>
    <property type="molecule type" value="Genomic_DNA"/>
</dbReference>
<name>A0A5C5CIY7_9HYPH</name>
<sequence length="195" mass="21721">MFHSINDVLADAHLRAASNLFAPSVVLKCRGRALFRSQKARNLACYFDLSPDVLAWSCLPILVGSTQTFHIPDFAVQRVDGDYLVDVHDTPEWALAAAEDEGWFYDQHTYKMIEQTIIFNAVDLVPFASSTVSLGDRLRLLSALDDDGPLPLKHCCQLVRNASEPMSALAALYFSGEVSFDLNERISPETRVSRT</sequence>
<protein>
    <submittedName>
        <fullName evidence="2">Uncharacterized protein</fullName>
    </submittedName>
</protein>
<reference evidence="2 3" key="1">
    <citation type="journal article" date="2011" name="Int. J. Syst. Evol. Microbiol.">
        <title>Ochrobactrum pecoris sp. nov., isolated from farm animals.</title>
        <authorList>
            <person name="Kampfer P."/>
            <person name="Huber B."/>
            <person name="Busse H.J."/>
            <person name="Scholz H.C."/>
            <person name="Tomaso H."/>
            <person name="Hotzel H."/>
            <person name="Melzer F."/>
        </authorList>
    </citation>
    <scope>NUCLEOTIDE SEQUENCE [LARGE SCALE GENOMIC DNA]</scope>
    <source>
        <strain evidence="2 3">08RB2639</strain>
    </source>
</reference>
<evidence type="ECO:0000313" key="4">
    <source>
        <dbReference type="Proteomes" id="UP000553980"/>
    </source>
</evidence>
<proteinExistence type="predicted"/>
<accession>A0A5C5CIY7</accession>
<keyword evidence="4" id="KW-1185">Reference proteome</keyword>
<reference evidence="2" key="2">
    <citation type="submission" date="2019-06" db="EMBL/GenBank/DDBJ databases">
        <authorList>
            <person name="Hu M."/>
        </authorList>
    </citation>
    <scope>NUCLEOTIDE SEQUENCE</scope>
    <source>
        <strain evidence="2">08RB2639</strain>
    </source>
</reference>